<dbReference type="GO" id="GO:0005975">
    <property type="term" value="P:carbohydrate metabolic process"/>
    <property type="evidence" value="ECO:0007669"/>
    <property type="project" value="UniProtKB-UniRule"/>
</dbReference>
<dbReference type="PANTHER" id="PTHR11054">
    <property type="entry name" value="6-PHOSPHOGLUCONOLACTONASE"/>
    <property type="match status" value="1"/>
</dbReference>
<dbReference type="Proteomes" id="UP001165289">
    <property type="component" value="Unassembled WGS sequence"/>
</dbReference>
<dbReference type="NCBIfam" id="TIGR01198">
    <property type="entry name" value="pgl"/>
    <property type="match status" value="1"/>
</dbReference>
<sequence>MAEVKGSIEVIVLKQDKLQEELSSHLDKLVLQSATEAIQARGVFTIGLSGGSLIKALSEVLKVKSADIKWDNWRVFFCDERHVPLDDEASTYGEYKKALFDHVPLPDKNIFRIDPTTELEVAAKGYRDKLESVFGKNLPEFDLLLLGMGPDGHTCSLFPQHQGLDESKEWIIPITNSPKPPPNRITMTYPVLNNSKHTAIVTTGSSKADALKRCIKPDKPDDVLPAGLVKAKLVSWLVDEAAYSACK</sequence>
<gene>
    <name evidence="8" type="ORF">LOD99_6597</name>
</gene>
<name>A0AAV7JM88_9METZ</name>
<dbReference type="Pfam" id="PF01182">
    <property type="entry name" value="Glucosamine_iso"/>
    <property type="match status" value="1"/>
</dbReference>
<comment type="function">
    <text evidence="6">Hydrolysis of 6-phosphogluconolactone to 6-phosphogluconate.</text>
</comment>
<dbReference type="Gene3D" id="3.40.50.1360">
    <property type="match status" value="1"/>
</dbReference>
<dbReference type="EMBL" id="JAKMXF010000318">
    <property type="protein sequence ID" value="KAI6649808.1"/>
    <property type="molecule type" value="Genomic_DNA"/>
</dbReference>
<evidence type="ECO:0000313" key="9">
    <source>
        <dbReference type="Proteomes" id="UP001165289"/>
    </source>
</evidence>
<dbReference type="InterPro" id="IPR005900">
    <property type="entry name" value="6-phosphogluconolactonase_DevB"/>
</dbReference>
<evidence type="ECO:0000256" key="6">
    <source>
        <dbReference type="RuleBase" id="RU365095"/>
    </source>
</evidence>
<keyword evidence="9" id="KW-1185">Reference proteome</keyword>
<dbReference type="PANTHER" id="PTHR11054:SF0">
    <property type="entry name" value="6-PHOSPHOGLUCONOLACTONASE"/>
    <property type="match status" value="1"/>
</dbReference>
<dbReference type="GO" id="GO:0006098">
    <property type="term" value="P:pentose-phosphate shunt"/>
    <property type="evidence" value="ECO:0007669"/>
    <property type="project" value="InterPro"/>
</dbReference>
<comment type="catalytic activity">
    <reaction evidence="1 6">
        <text>6-phospho-D-glucono-1,5-lactone + H2O = 6-phospho-D-gluconate + H(+)</text>
        <dbReference type="Rhea" id="RHEA:12556"/>
        <dbReference type="ChEBI" id="CHEBI:15377"/>
        <dbReference type="ChEBI" id="CHEBI:15378"/>
        <dbReference type="ChEBI" id="CHEBI:57955"/>
        <dbReference type="ChEBI" id="CHEBI:58759"/>
        <dbReference type="EC" id="3.1.1.31"/>
    </reaction>
</comment>
<dbReference type="InterPro" id="IPR039104">
    <property type="entry name" value="6PGL"/>
</dbReference>
<dbReference type="AlphaFoldDB" id="A0AAV7JM88"/>
<dbReference type="InterPro" id="IPR006148">
    <property type="entry name" value="Glc/Gal-6P_isomerase"/>
</dbReference>
<accession>A0AAV7JM88</accession>
<evidence type="ECO:0000256" key="1">
    <source>
        <dbReference type="ARBA" id="ARBA00000832"/>
    </source>
</evidence>
<evidence type="ECO:0000256" key="5">
    <source>
        <dbReference type="ARBA" id="ARBA00022801"/>
    </source>
</evidence>
<dbReference type="EC" id="3.1.1.31" evidence="4 6"/>
<dbReference type="SUPFAM" id="SSF100950">
    <property type="entry name" value="NagB/RpiA/CoA transferase-like"/>
    <property type="match status" value="1"/>
</dbReference>
<evidence type="ECO:0000256" key="4">
    <source>
        <dbReference type="ARBA" id="ARBA00013198"/>
    </source>
</evidence>
<protein>
    <recommendedName>
        <fullName evidence="4 6">6-phosphogluconolactonase</fullName>
        <shortName evidence="6">6PGL</shortName>
        <ecNumber evidence="4 6">3.1.1.31</ecNumber>
    </recommendedName>
</protein>
<feature type="domain" description="Glucosamine/galactosamine-6-phosphate isomerase" evidence="7">
    <location>
        <begin position="19"/>
        <end position="231"/>
    </location>
</feature>
<dbReference type="GO" id="GO:0017057">
    <property type="term" value="F:6-phosphogluconolactonase activity"/>
    <property type="evidence" value="ECO:0007669"/>
    <property type="project" value="UniProtKB-UniRule"/>
</dbReference>
<keyword evidence="5 6" id="KW-0378">Hydrolase</keyword>
<reference evidence="8 9" key="1">
    <citation type="journal article" date="2023" name="BMC Biol.">
        <title>The compact genome of the sponge Oopsacas minuta (Hexactinellida) is lacking key metazoan core genes.</title>
        <authorList>
            <person name="Santini S."/>
            <person name="Schenkelaars Q."/>
            <person name="Jourda C."/>
            <person name="Duchesne M."/>
            <person name="Belahbib H."/>
            <person name="Rocher C."/>
            <person name="Selva M."/>
            <person name="Riesgo A."/>
            <person name="Vervoort M."/>
            <person name="Leys S.P."/>
            <person name="Kodjabachian L."/>
            <person name="Le Bivic A."/>
            <person name="Borchiellini C."/>
            <person name="Claverie J.M."/>
            <person name="Renard E."/>
        </authorList>
    </citation>
    <scope>NUCLEOTIDE SEQUENCE [LARGE SCALE GENOMIC DNA]</scope>
    <source>
        <strain evidence="8">SPO-2</strain>
    </source>
</reference>
<dbReference type="InterPro" id="IPR037171">
    <property type="entry name" value="NagB/RpiA_transferase-like"/>
</dbReference>
<comment type="pathway">
    <text evidence="2 6">Carbohydrate degradation; pentose phosphate pathway; D-ribulose 5-phosphate from D-glucose 6-phosphate (oxidative stage): step 2/3.</text>
</comment>
<dbReference type="FunFam" id="3.40.50.1360:FF:000005">
    <property type="entry name" value="6-phosphogluconolactonase"/>
    <property type="match status" value="1"/>
</dbReference>
<dbReference type="CDD" id="cd01400">
    <property type="entry name" value="6PGL"/>
    <property type="match status" value="1"/>
</dbReference>
<comment type="caution">
    <text evidence="8">The sequence shown here is derived from an EMBL/GenBank/DDBJ whole genome shotgun (WGS) entry which is preliminary data.</text>
</comment>
<evidence type="ECO:0000256" key="3">
    <source>
        <dbReference type="ARBA" id="ARBA00010662"/>
    </source>
</evidence>
<organism evidence="8 9">
    <name type="scientific">Oopsacas minuta</name>
    <dbReference type="NCBI Taxonomy" id="111878"/>
    <lineage>
        <taxon>Eukaryota</taxon>
        <taxon>Metazoa</taxon>
        <taxon>Porifera</taxon>
        <taxon>Hexactinellida</taxon>
        <taxon>Hexasterophora</taxon>
        <taxon>Lyssacinosida</taxon>
        <taxon>Leucopsacidae</taxon>
        <taxon>Oopsacas</taxon>
    </lineage>
</organism>
<evidence type="ECO:0000259" key="7">
    <source>
        <dbReference type="Pfam" id="PF01182"/>
    </source>
</evidence>
<evidence type="ECO:0000256" key="2">
    <source>
        <dbReference type="ARBA" id="ARBA00004961"/>
    </source>
</evidence>
<evidence type="ECO:0000313" key="8">
    <source>
        <dbReference type="EMBL" id="KAI6649808.1"/>
    </source>
</evidence>
<comment type="similarity">
    <text evidence="3 6">Belongs to the glucosamine/galactosamine-6-phosphate isomerase family. 6-phosphogluconolactonase subfamily.</text>
</comment>
<proteinExistence type="inferred from homology"/>